<organism evidence="8 9">
    <name type="scientific">Pararhizobium mangrovi</name>
    <dbReference type="NCBI Taxonomy" id="2590452"/>
    <lineage>
        <taxon>Bacteria</taxon>
        <taxon>Pseudomonadati</taxon>
        <taxon>Pseudomonadota</taxon>
        <taxon>Alphaproteobacteria</taxon>
        <taxon>Hyphomicrobiales</taxon>
        <taxon>Rhizobiaceae</taxon>
        <taxon>Rhizobium/Agrobacterium group</taxon>
        <taxon>Pararhizobium</taxon>
    </lineage>
</organism>
<proteinExistence type="inferred from homology"/>
<evidence type="ECO:0000313" key="8">
    <source>
        <dbReference type="EMBL" id="TPW26670.1"/>
    </source>
</evidence>
<evidence type="ECO:0000259" key="7">
    <source>
        <dbReference type="Pfam" id="PF00892"/>
    </source>
</evidence>
<protein>
    <submittedName>
        <fullName evidence="8">DMT family transporter</fullName>
    </submittedName>
</protein>
<name>A0A506TYV1_9HYPH</name>
<feature type="transmembrane region" description="Helical" evidence="6">
    <location>
        <begin position="138"/>
        <end position="157"/>
    </location>
</feature>
<evidence type="ECO:0000256" key="3">
    <source>
        <dbReference type="ARBA" id="ARBA00022692"/>
    </source>
</evidence>
<keyword evidence="9" id="KW-1185">Reference proteome</keyword>
<comment type="caution">
    <text evidence="8">The sequence shown here is derived from an EMBL/GenBank/DDBJ whole genome shotgun (WGS) entry which is preliminary data.</text>
</comment>
<dbReference type="OrthoDB" id="9809509at2"/>
<feature type="transmembrane region" description="Helical" evidence="6">
    <location>
        <begin position="257"/>
        <end position="274"/>
    </location>
</feature>
<gene>
    <name evidence="8" type="ORF">FJU11_13770</name>
</gene>
<dbReference type="SUPFAM" id="SSF103481">
    <property type="entry name" value="Multidrug resistance efflux transporter EmrE"/>
    <property type="match status" value="2"/>
</dbReference>
<feature type="transmembrane region" description="Helical" evidence="6">
    <location>
        <begin position="163"/>
        <end position="181"/>
    </location>
</feature>
<keyword evidence="3 6" id="KW-0812">Transmembrane</keyword>
<dbReference type="PANTHER" id="PTHR32322:SF2">
    <property type="entry name" value="EAMA DOMAIN-CONTAINING PROTEIN"/>
    <property type="match status" value="1"/>
</dbReference>
<dbReference type="InterPro" id="IPR000620">
    <property type="entry name" value="EamA_dom"/>
</dbReference>
<keyword evidence="5 6" id="KW-0472">Membrane</keyword>
<feature type="transmembrane region" description="Helical" evidence="6">
    <location>
        <begin position="78"/>
        <end position="98"/>
    </location>
</feature>
<dbReference type="InterPro" id="IPR037185">
    <property type="entry name" value="EmrE-like"/>
</dbReference>
<feature type="domain" description="EamA" evidence="7">
    <location>
        <begin position="163"/>
        <end position="297"/>
    </location>
</feature>
<accession>A0A506TYV1</accession>
<feature type="transmembrane region" description="Helical" evidence="6">
    <location>
        <begin position="193"/>
        <end position="212"/>
    </location>
</feature>
<feature type="domain" description="EamA" evidence="7">
    <location>
        <begin position="26"/>
        <end position="151"/>
    </location>
</feature>
<reference evidence="8 9" key="1">
    <citation type="submission" date="2019-06" db="EMBL/GenBank/DDBJ databases">
        <authorList>
            <person name="Li M."/>
        </authorList>
    </citation>
    <scope>NUCLEOTIDE SEQUENCE [LARGE SCALE GENOMIC DNA]</scope>
    <source>
        <strain evidence="8 9">BGMRC6574</strain>
    </source>
</reference>
<comment type="subcellular location">
    <subcellularLocation>
        <location evidence="1">Membrane</location>
        <topology evidence="1">Multi-pass membrane protein</topology>
    </subcellularLocation>
</comment>
<dbReference type="GO" id="GO:0016020">
    <property type="term" value="C:membrane"/>
    <property type="evidence" value="ECO:0007669"/>
    <property type="project" value="UniProtKB-SubCell"/>
</dbReference>
<evidence type="ECO:0000256" key="2">
    <source>
        <dbReference type="ARBA" id="ARBA00007362"/>
    </source>
</evidence>
<evidence type="ECO:0000256" key="5">
    <source>
        <dbReference type="ARBA" id="ARBA00023136"/>
    </source>
</evidence>
<dbReference type="InterPro" id="IPR050638">
    <property type="entry name" value="AA-Vitamin_Transporters"/>
</dbReference>
<sequence length="300" mass="31128">MPRSFENAAAGASGDVLARFAPSIFLVLWASGFGFAKLGLAHAQPLTFLALRFGIIFVLFLPIFAVLRPPAPVRRIDWLHLCVGGFLLQTVYFGLAYAGMNHGVSAGVAALIVSMQPLVVAAAAPLTTGERVGKAKWAGLLVGATGCAVVIVGRASLDASIDLGLALCVASALGMAAATLYQKCFAVTAHPVTVNLVHYGVGLFTVGPLALLVESNHVTWTGEFAFALGWLVFANSLLAVSLLLFMIRRSEASRVSALFFLVPPVAAAFGWLVLGERLGVTGLAGMAVAVAGVAIVARAR</sequence>
<feature type="transmembrane region" description="Helical" evidence="6">
    <location>
        <begin position="280"/>
        <end position="297"/>
    </location>
</feature>
<dbReference type="Pfam" id="PF00892">
    <property type="entry name" value="EamA"/>
    <property type="match status" value="2"/>
</dbReference>
<dbReference type="EMBL" id="VHLH01000027">
    <property type="protein sequence ID" value="TPW26670.1"/>
    <property type="molecule type" value="Genomic_DNA"/>
</dbReference>
<feature type="transmembrane region" description="Helical" evidence="6">
    <location>
        <begin position="46"/>
        <end position="66"/>
    </location>
</feature>
<evidence type="ECO:0000256" key="1">
    <source>
        <dbReference type="ARBA" id="ARBA00004141"/>
    </source>
</evidence>
<evidence type="ECO:0000256" key="6">
    <source>
        <dbReference type="SAM" id="Phobius"/>
    </source>
</evidence>
<feature type="transmembrane region" description="Helical" evidence="6">
    <location>
        <begin position="224"/>
        <end position="245"/>
    </location>
</feature>
<dbReference type="AlphaFoldDB" id="A0A506TYV1"/>
<dbReference type="PANTHER" id="PTHR32322">
    <property type="entry name" value="INNER MEMBRANE TRANSPORTER"/>
    <property type="match status" value="1"/>
</dbReference>
<dbReference type="Proteomes" id="UP000320314">
    <property type="component" value="Unassembled WGS sequence"/>
</dbReference>
<feature type="transmembrane region" description="Helical" evidence="6">
    <location>
        <begin position="104"/>
        <end position="126"/>
    </location>
</feature>
<dbReference type="RefSeq" id="WP_141167649.1">
    <property type="nucleotide sequence ID" value="NZ_VHLH01000027.1"/>
</dbReference>
<feature type="transmembrane region" description="Helical" evidence="6">
    <location>
        <begin position="20"/>
        <end position="40"/>
    </location>
</feature>
<comment type="similarity">
    <text evidence="2">Belongs to the EamA transporter family.</text>
</comment>
<keyword evidence="4 6" id="KW-1133">Transmembrane helix</keyword>
<evidence type="ECO:0000256" key="4">
    <source>
        <dbReference type="ARBA" id="ARBA00022989"/>
    </source>
</evidence>
<evidence type="ECO:0000313" key="9">
    <source>
        <dbReference type="Proteomes" id="UP000320314"/>
    </source>
</evidence>